<evidence type="ECO:0000256" key="5">
    <source>
        <dbReference type="ARBA" id="ARBA00023122"/>
    </source>
</evidence>
<evidence type="ECO:0000256" key="4">
    <source>
        <dbReference type="ARBA" id="ARBA00022840"/>
    </source>
</evidence>
<keyword evidence="8" id="KW-1185">Reference proteome</keyword>
<dbReference type="Gene3D" id="3.40.50.300">
    <property type="entry name" value="P-loop containing nucleotide triphosphate hydrolases"/>
    <property type="match status" value="1"/>
</dbReference>
<keyword evidence="3" id="KW-0547">Nucleotide-binding</keyword>
<dbReference type="RefSeq" id="WP_221315749.1">
    <property type="nucleotide sequence ID" value="NZ_JACHIV010000001.1"/>
</dbReference>
<dbReference type="EMBL" id="JACHIV010000001">
    <property type="protein sequence ID" value="MBB5068605.1"/>
    <property type="molecule type" value="Genomic_DNA"/>
</dbReference>
<evidence type="ECO:0000313" key="8">
    <source>
        <dbReference type="Proteomes" id="UP000580474"/>
    </source>
</evidence>
<organism evidence="7 8">
    <name type="scientific">Saccharopolyspora gloriosae</name>
    <dbReference type="NCBI Taxonomy" id="455344"/>
    <lineage>
        <taxon>Bacteria</taxon>
        <taxon>Bacillati</taxon>
        <taxon>Actinomycetota</taxon>
        <taxon>Actinomycetes</taxon>
        <taxon>Pseudonocardiales</taxon>
        <taxon>Pseudonocardiaceae</taxon>
        <taxon>Saccharopolyspora</taxon>
    </lineage>
</organism>
<evidence type="ECO:0000313" key="7">
    <source>
        <dbReference type="EMBL" id="MBB5068605.1"/>
    </source>
</evidence>
<dbReference type="GO" id="GO:0016020">
    <property type="term" value="C:membrane"/>
    <property type="evidence" value="ECO:0007669"/>
    <property type="project" value="InterPro"/>
</dbReference>
<protein>
    <submittedName>
        <fullName evidence="7">Glycine betaine/proline transport system ATP-binding protein</fullName>
    </submittedName>
</protein>
<dbReference type="InterPro" id="IPR027417">
    <property type="entry name" value="P-loop_NTPase"/>
</dbReference>
<dbReference type="PROSITE" id="PS50893">
    <property type="entry name" value="ABC_TRANSPORTER_2"/>
    <property type="match status" value="1"/>
</dbReference>
<dbReference type="FunFam" id="3.40.50.300:FF:000201">
    <property type="entry name" value="Glycine betaine/L-proline ABC transporter ATP-binding protein"/>
    <property type="match status" value="1"/>
</dbReference>
<evidence type="ECO:0000256" key="2">
    <source>
        <dbReference type="ARBA" id="ARBA00022448"/>
    </source>
</evidence>
<evidence type="ECO:0000259" key="6">
    <source>
        <dbReference type="PROSITE" id="PS50893"/>
    </source>
</evidence>
<keyword evidence="5" id="KW-0129">CBS domain</keyword>
<dbReference type="Pfam" id="PF00005">
    <property type="entry name" value="ABC_tran"/>
    <property type="match status" value="1"/>
</dbReference>
<dbReference type="InterPro" id="IPR017871">
    <property type="entry name" value="ABC_transporter-like_CS"/>
</dbReference>
<evidence type="ECO:0000256" key="1">
    <source>
        <dbReference type="ARBA" id="ARBA00005417"/>
    </source>
</evidence>
<keyword evidence="4 7" id="KW-0067">ATP-binding</keyword>
<dbReference type="InterPro" id="IPR003593">
    <property type="entry name" value="AAA+_ATPase"/>
</dbReference>
<comment type="similarity">
    <text evidence="1">Belongs to the ABC transporter superfamily.</text>
</comment>
<dbReference type="PANTHER" id="PTHR43869:SF1">
    <property type="entry name" value="GLYCINE BETAINE_PROLINE BETAINE TRANSPORT SYSTEM ATP-BINDING PROTEIN PROV"/>
    <property type="match status" value="1"/>
</dbReference>
<name>A0A840NET2_9PSEU</name>
<dbReference type="Proteomes" id="UP000580474">
    <property type="component" value="Unassembled WGS sequence"/>
</dbReference>
<dbReference type="AlphaFoldDB" id="A0A840NET2"/>
<reference evidence="7 8" key="1">
    <citation type="submission" date="2020-08" db="EMBL/GenBank/DDBJ databases">
        <title>Sequencing the genomes of 1000 actinobacteria strains.</title>
        <authorList>
            <person name="Klenk H.-P."/>
        </authorList>
    </citation>
    <scope>NUCLEOTIDE SEQUENCE [LARGE SCALE GENOMIC DNA]</scope>
    <source>
        <strain evidence="7 8">DSM 45582</strain>
    </source>
</reference>
<evidence type="ECO:0000256" key="3">
    <source>
        <dbReference type="ARBA" id="ARBA00022741"/>
    </source>
</evidence>
<dbReference type="GO" id="GO:0006970">
    <property type="term" value="P:response to osmotic stress"/>
    <property type="evidence" value="ECO:0007669"/>
    <property type="project" value="UniProtKB-ARBA"/>
</dbReference>
<dbReference type="GO" id="GO:0016887">
    <property type="term" value="F:ATP hydrolysis activity"/>
    <property type="evidence" value="ECO:0007669"/>
    <property type="project" value="InterPro"/>
</dbReference>
<dbReference type="SUPFAM" id="SSF52540">
    <property type="entry name" value="P-loop containing nucleoside triphosphate hydrolases"/>
    <property type="match status" value="1"/>
</dbReference>
<comment type="caution">
    <text evidence="7">The sequence shown here is derived from an EMBL/GenBank/DDBJ whole genome shotgun (WGS) entry which is preliminary data.</text>
</comment>
<dbReference type="InterPro" id="IPR005892">
    <property type="entry name" value="Gly-betaine_transp_ATP-bd"/>
</dbReference>
<accession>A0A840NET2</accession>
<sequence length="344" mass="37022">MTSVRVDGLCKVFGAHPADALRRSRAGVEGDRLRAEGATVAVLDASFTVEPGEIFVVMGLSGSGKSTLIRMLNGLLAPTEGRVYVDEEDVTALTGRALRELRQRTMSMVFQHFALLPHRTVRDNVEYGPRIQGAAPARARERADEALRMVGLTGWEQRFPQQLSGGMRQRVGLARALAAGTDVLLMDEAFSALDPLIKRDMQDQLVQLQAELGKTIVFITHDLNEAMRLGDRIAVMRAGRIVQLGTASEILRRPADSYVARFVRDVDRGRVLTAGAIAERSADPDRQAADAVPAQTPLHELFGRVAETAGLPVVDAEGRVIGTVGPSAVLRALGDGGRTEAGDG</sequence>
<dbReference type="GO" id="GO:0031460">
    <property type="term" value="P:glycine betaine transport"/>
    <property type="evidence" value="ECO:0007669"/>
    <property type="project" value="InterPro"/>
</dbReference>
<dbReference type="InterPro" id="IPR051921">
    <property type="entry name" value="ABC_osmolyte_uptake_ATP-bind"/>
</dbReference>
<proteinExistence type="inferred from homology"/>
<dbReference type="NCBIfam" id="TIGR01186">
    <property type="entry name" value="proV"/>
    <property type="match status" value="1"/>
</dbReference>
<dbReference type="InterPro" id="IPR003439">
    <property type="entry name" value="ABC_transporter-like_ATP-bd"/>
</dbReference>
<dbReference type="PANTHER" id="PTHR43869">
    <property type="entry name" value="GLYCINE BETAINE/PROLINE BETAINE TRANSPORT SYSTEM ATP-BINDING PROTEIN PROV"/>
    <property type="match status" value="1"/>
</dbReference>
<gene>
    <name evidence="7" type="ORF">BJ969_001693</name>
</gene>
<keyword evidence="2" id="KW-0813">Transport</keyword>
<dbReference type="SMART" id="SM00382">
    <property type="entry name" value="AAA"/>
    <property type="match status" value="1"/>
</dbReference>
<dbReference type="GO" id="GO:0005524">
    <property type="term" value="F:ATP binding"/>
    <property type="evidence" value="ECO:0007669"/>
    <property type="project" value="UniProtKB-KW"/>
</dbReference>
<feature type="domain" description="ABC transporter" evidence="6">
    <location>
        <begin position="4"/>
        <end position="263"/>
    </location>
</feature>
<dbReference type="PROSITE" id="PS00211">
    <property type="entry name" value="ABC_TRANSPORTER_1"/>
    <property type="match status" value="1"/>
</dbReference>